<dbReference type="EMBL" id="QEFD01000125">
    <property type="protein sequence ID" value="PVU76053.1"/>
    <property type="molecule type" value="Genomic_DNA"/>
</dbReference>
<organism evidence="4 5">
    <name type="scientific">Acidianus hospitalis</name>
    <dbReference type="NCBI Taxonomy" id="563177"/>
    <lineage>
        <taxon>Archaea</taxon>
        <taxon>Thermoproteota</taxon>
        <taxon>Thermoprotei</taxon>
        <taxon>Sulfolobales</taxon>
        <taxon>Sulfolobaceae</taxon>
        <taxon>Acidianus</taxon>
    </lineage>
</organism>
<comment type="caution">
    <text evidence="4">The sequence shown here is derived from an EMBL/GenBank/DDBJ whole genome shotgun (WGS) entry which is preliminary data.</text>
</comment>
<comment type="similarity">
    <text evidence="1">Belongs to the universal stress protein A family.</text>
</comment>
<dbReference type="SUPFAM" id="SSF52402">
    <property type="entry name" value="Adenine nucleotide alpha hydrolases-like"/>
    <property type="match status" value="1"/>
</dbReference>
<dbReference type="InterPro" id="IPR006015">
    <property type="entry name" value="Universal_stress_UspA"/>
</dbReference>
<dbReference type="PANTHER" id="PTHR46268:SF6">
    <property type="entry name" value="UNIVERSAL STRESS PROTEIN UP12"/>
    <property type="match status" value="1"/>
</dbReference>
<sequence>MKVVLAYDGSDYSKKAVFFALRFLKKEDEIHLVTVIKEAPKSPEQVIIDSEEKAKRSIDEIKSELEGYNVKEKILESNDVVDSLIGYCKEIGCDLIVTGSRGLTGLKKVILGSVSSALVSKSPYPVLVVK</sequence>
<dbReference type="InterPro" id="IPR006016">
    <property type="entry name" value="UspA"/>
</dbReference>
<evidence type="ECO:0000259" key="3">
    <source>
        <dbReference type="Pfam" id="PF00582"/>
    </source>
</evidence>
<feature type="coiled-coil region" evidence="2">
    <location>
        <begin position="51"/>
        <end position="78"/>
    </location>
</feature>
<name>A0A2T9X7H6_9CREN</name>
<dbReference type="InterPro" id="IPR014729">
    <property type="entry name" value="Rossmann-like_a/b/a_fold"/>
</dbReference>
<feature type="domain" description="UspA" evidence="3">
    <location>
        <begin position="2"/>
        <end position="130"/>
    </location>
</feature>
<evidence type="ECO:0000313" key="5">
    <source>
        <dbReference type="Proteomes" id="UP000245638"/>
    </source>
</evidence>
<dbReference type="CDD" id="cd00293">
    <property type="entry name" value="USP-like"/>
    <property type="match status" value="1"/>
</dbReference>
<gene>
    <name evidence="4" type="ORF">DDW13_04065</name>
</gene>
<dbReference type="AlphaFoldDB" id="A0A2T9X7H6"/>
<dbReference type="PANTHER" id="PTHR46268">
    <property type="entry name" value="STRESS RESPONSE PROTEIN NHAX"/>
    <property type="match status" value="1"/>
</dbReference>
<dbReference type="Proteomes" id="UP000245638">
    <property type="component" value="Unassembled WGS sequence"/>
</dbReference>
<protein>
    <submittedName>
        <fullName evidence="4">Universal stress protein</fullName>
    </submittedName>
</protein>
<evidence type="ECO:0000256" key="2">
    <source>
        <dbReference type="SAM" id="Coils"/>
    </source>
</evidence>
<reference evidence="4 5" key="1">
    <citation type="journal article" date="2015" name="Appl. Environ. Microbiol.">
        <title>Nanoarchaeota, Their Sulfolobales Host, and Nanoarchaeota Virus Distribution across Yellowstone National Park Hot Springs.</title>
        <authorList>
            <person name="Munson-McGee J.H."/>
            <person name="Field E.K."/>
            <person name="Bateson M."/>
            <person name="Rooney C."/>
            <person name="Stepanauskas R."/>
            <person name="Young M.J."/>
        </authorList>
    </citation>
    <scope>NUCLEOTIDE SEQUENCE [LARGE SCALE GENOMIC DNA]</scope>
    <source>
        <strain evidence="4">SCGC AC-742_N10</strain>
    </source>
</reference>
<dbReference type="PRINTS" id="PR01438">
    <property type="entry name" value="UNVRSLSTRESS"/>
</dbReference>
<dbReference type="Pfam" id="PF00582">
    <property type="entry name" value="Usp"/>
    <property type="match status" value="1"/>
</dbReference>
<evidence type="ECO:0000256" key="1">
    <source>
        <dbReference type="ARBA" id="ARBA00008791"/>
    </source>
</evidence>
<dbReference type="Gene3D" id="3.40.50.620">
    <property type="entry name" value="HUPs"/>
    <property type="match status" value="1"/>
</dbReference>
<proteinExistence type="inferred from homology"/>
<keyword evidence="2" id="KW-0175">Coiled coil</keyword>
<evidence type="ECO:0000313" key="4">
    <source>
        <dbReference type="EMBL" id="PVU76053.1"/>
    </source>
</evidence>
<accession>A0A2T9X7H6</accession>